<dbReference type="PANTHER" id="PTHR45138:SF9">
    <property type="entry name" value="DIGUANYLATE CYCLASE DGCM-RELATED"/>
    <property type="match status" value="1"/>
</dbReference>
<dbReference type="FunFam" id="3.30.70.270:FF:000001">
    <property type="entry name" value="Diguanylate cyclase domain protein"/>
    <property type="match status" value="1"/>
</dbReference>
<protein>
    <submittedName>
        <fullName evidence="3">GGDEF domain-containing protein</fullName>
    </submittedName>
</protein>
<dbReference type="SUPFAM" id="SSF55073">
    <property type="entry name" value="Nucleotide cyclase"/>
    <property type="match status" value="1"/>
</dbReference>
<dbReference type="InterPro" id="IPR050469">
    <property type="entry name" value="Diguanylate_Cyclase"/>
</dbReference>
<accession>A0A5C6W7S7</accession>
<dbReference type="PANTHER" id="PTHR45138">
    <property type="entry name" value="REGULATORY COMPONENTS OF SENSORY TRANSDUCTION SYSTEM"/>
    <property type="match status" value="1"/>
</dbReference>
<feature type="transmembrane region" description="Helical" evidence="1">
    <location>
        <begin position="43"/>
        <end position="63"/>
    </location>
</feature>
<evidence type="ECO:0000256" key="1">
    <source>
        <dbReference type="SAM" id="Phobius"/>
    </source>
</evidence>
<dbReference type="EMBL" id="VOQF01000001">
    <property type="protein sequence ID" value="TXC92995.1"/>
    <property type="molecule type" value="Genomic_DNA"/>
</dbReference>
<dbReference type="Proteomes" id="UP000321363">
    <property type="component" value="Unassembled WGS sequence"/>
</dbReference>
<dbReference type="NCBIfam" id="TIGR00254">
    <property type="entry name" value="GGDEF"/>
    <property type="match status" value="1"/>
</dbReference>
<keyword evidence="1" id="KW-1133">Transmembrane helix</keyword>
<evidence type="ECO:0000313" key="3">
    <source>
        <dbReference type="EMBL" id="TXC92995.1"/>
    </source>
</evidence>
<keyword evidence="4" id="KW-1185">Reference proteome</keyword>
<proteinExistence type="predicted"/>
<gene>
    <name evidence="3" type="ORF">FS935_02025</name>
</gene>
<comment type="caution">
    <text evidence="3">The sequence shown here is derived from an EMBL/GenBank/DDBJ whole genome shotgun (WGS) entry which is preliminary data.</text>
</comment>
<feature type="domain" description="GGDEF" evidence="2">
    <location>
        <begin position="216"/>
        <end position="345"/>
    </location>
</feature>
<evidence type="ECO:0000259" key="2">
    <source>
        <dbReference type="PROSITE" id="PS50887"/>
    </source>
</evidence>
<name>A0A5C6W7S7_9BACI</name>
<organism evidence="3 4">
    <name type="scientific">Metabacillus litoralis</name>
    <dbReference type="NCBI Taxonomy" id="152268"/>
    <lineage>
        <taxon>Bacteria</taxon>
        <taxon>Bacillati</taxon>
        <taxon>Bacillota</taxon>
        <taxon>Bacilli</taxon>
        <taxon>Bacillales</taxon>
        <taxon>Bacillaceae</taxon>
        <taxon>Metabacillus</taxon>
    </lineage>
</organism>
<dbReference type="Gene3D" id="3.30.70.270">
    <property type="match status" value="1"/>
</dbReference>
<dbReference type="SMART" id="SM00267">
    <property type="entry name" value="GGDEF"/>
    <property type="match status" value="1"/>
</dbReference>
<dbReference type="GO" id="GO:0043709">
    <property type="term" value="P:cell adhesion involved in single-species biofilm formation"/>
    <property type="evidence" value="ECO:0007669"/>
    <property type="project" value="TreeGrafter"/>
</dbReference>
<dbReference type="GO" id="GO:0005886">
    <property type="term" value="C:plasma membrane"/>
    <property type="evidence" value="ECO:0007669"/>
    <property type="project" value="TreeGrafter"/>
</dbReference>
<feature type="transmembrane region" description="Helical" evidence="1">
    <location>
        <begin position="18"/>
        <end position="37"/>
    </location>
</feature>
<feature type="transmembrane region" description="Helical" evidence="1">
    <location>
        <begin position="128"/>
        <end position="146"/>
    </location>
</feature>
<feature type="transmembrane region" description="Helical" evidence="1">
    <location>
        <begin position="158"/>
        <end position="177"/>
    </location>
</feature>
<evidence type="ECO:0000313" key="4">
    <source>
        <dbReference type="Proteomes" id="UP000321363"/>
    </source>
</evidence>
<dbReference type="AlphaFoldDB" id="A0A5C6W7S7"/>
<dbReference type="InterPro" id="IPR029787">
    <property type="entry name" value="Nucleotide_cyclase"/>
</dbReference>
<dbReference type="GO" id="GO:1902201">
    <property type="term" value="P:negative regulation of bacterial-type flagellum-dependent cell motility"/>
    <property type="evidence" value="ECO:0007669"/>
    <property type="project" value="TreeGrafter"/>
</dbReference>
<dbReference type="GO" id="GO:0052621">
    <property type="term" value="F:diguanylate cyclase activity"/>
    <property type="evidence" value="ECO:0007669"/>
    <property type="project" value="TreeGrafter"/>
</dbReference>
<feature type="transmembrane region" description="Helical" evidence="1">
    <location>
        <begin position="70"/>
        <end position="88"/>
    </location>
</feature>
<dbReference type="InterPro" id="IPR043128">
    <property type="entry name" value="Rev_trsase/Diguanyl_cyclase"/>
</dbReference>
<dbReference type="Pfam" id="PF00990">
    <property type="entry name" value="GGDEF"/>
    <property type="match status" value="1"/>
</dbReference>
<keyword evidence="1" id="KW-0472">Membrane</keyword>
<dbReference type="PROSITE" id="PS50887">
    <property type="entry name" value="GGDEF"/>
    <property type="match status" value="1"/>
</dbReference>
<keyword evidence="1" id="KW-0812">Transmembrane</keyword>
<reference evidence="3 4" key="1">
    <citation type="journal article" date="2005" name="Int. J. Syst. Evol. Microbiol.">
        <title>Bacillus litoralis sp. nov., isolated from a tidal flat of the Yellow Sea in Korea.</title>
        <authorList>
            <person name="Yoon J.H."/>
            <person name="Oh T.K."/>
        </authorList>
    </citation>
    <scope>NUCLEOTIDE SEQUENCE [LARGE SCALE GENOMIC DNA]</scope>
    <source>
        <strain evidence="3 4">SW-211</strain>
    </source>
</reference>
<feature type="transmembrane region" description="Helical" evidence="1">
    <location>
        <begin position="100"/>
        <end position="121"/>
    </location>
</feature>
<sequence>MKQMVNQLTKFEEMKRKLYVLILPVIITALAISIFYSDDTHNFNNFAVPSLLVVYSISWFLIYMRKWFHYVEYFNVLLISVLHLLKFFDIVYNDMVVGQSISTGSATYWTPLVFAFVFVTLKSRSSVVYSFALWCLTLAIGLYYWIDIPYYARESLVHYFLSNFVYFIFLFFSRHIISAFTKAEMLEKIAYEDSLTSIANRRMVYLWLERALKKDQQFSIIFFDLDHFKRINDEHGHLIGDKALVEVTLLVKSMLKESDYFGRWGGEEFIILSFKRNKQETIDFAELLRKAIETHDFPGVDQVTSSFGVAVVHSTDTAETIVNRADDALYIAKNNGRNQVQYKEI</sequence>
<dbReference type="CDD" id="cd01949">
    <property type="entry name" value="GGDEF"/>
    <property type="match status" value="1"/>
</dbReference>
<dbReference type="InterPro" id="IPR000160">
    <property type="entry name" value="GGDEF_dom"/>
</dbReference>